<protein>
    <submittedName>
        <fullName evidence="2">RecB family exonuclease</fullName>
    </submittedName>
</protein>
<dbReference type="SUPFAM" id="SSF52540">
    <property type="entry name" value="P-loop containing nucleoside triphosphate hydrolases"/>
    <property type="match status" value="1"/>
</dbReference>
<dbReference type="EMBL" id="VLLA01000001">
    <property type="protein sequence ID" value="TWI76463.1"/>
    <property type="molecule type" value="Genomic_DNA"/>
</dbReference>
<evidence type="ECO:0000313" key="3">
    <source>
        <dbReference type="Proteomes" id="UP000316291"/>
    </source>
</evidence>
<dbReference type="InterPro" id="IPR027417">
    <property type="entry name" value="P-loop_NTPase"/>
</dbReference>
<gene>
    <name evidence="2" type="ORF">IQ16_00704</name>
</gene>
<proteinExistence type="predicted"/>
<keyword evidence="2" id="KW-0540">Nuclease</keyword>
<name>A0A562S5P9_9BRAD</name>
<keyword evidence="2" id="KW-0269">Exonuclease</keyword>
<evidence type="ECO:0000313" key="2">
    <source>
        <dbReference type="EMBL" id="TWI76463.1"/>
    </source>
</evidence>
<dbReference type="RefSeq" id="WP_208751618.1">
    <property type="nucleotide sequence ID" value="NZ_VLLA01000001.1"/>
</dbReference>
<feature type="domain" description="PD-(D/E)XK endonuclease-like" evidence="1">
    <location>
        <begin position="583"/>
        <end position="836"/>
    </location>
</feature>
<keyword evidence="2" id="KW-0378">Hydrolase</keyword>
<dbReference type="InterPro" id="IPR011604">
    <property type="entry name" value="PDDEXK-like_dom_sf"/>
</dbReference>
<dbReference type="Pfam" id="PF12705">
    <property type="entry name" value="PDDEXK_1"/>
    <property type="match status" value="1"/>
</dbReference>
<dbReference type="AlphaFoldDB" id="A0A562S5P9"/>
<dbReference type="InterPro" id="IPR038726">
    <property type="entry name" value="PDDEXK_AddAB-type"/>
</dbReference>
<organism evidence="2 3">
    <name type="scientific">Bradyrhizobium huanghuaihaiense</name>
    <dbReference type="NCBI Taxonomy" id="990078"/>
    <lineage>
        <taxon>Bacteria</taxon>
        <taxon>Pseudomonadati</taxon>
        <taxon>Pseudomonadota</taxon>
        <taxon>Alphaproteobacteria</taxon>
        <taxon>Hyphomicrobiales</taxon>
        <taxon>Nitrobacteraceae</taxon>
        <taxon>Bradyrhizobium</taxon>
    </lineage>
</organism>
<dbReference type="Proteomes" id="UP000316291">
    <property type="component" value="Unassembled WGS sequence"/>
</dbReference>
<comment type="caution">
    <text evidence="2">The sequence shown here is derived from an EMBL/GenBank/DDBJ whole genome shotgun (WGS) entry which is preliminary data.</text>
</comment>
<accession>A0A562S5P9</accession>
<sequence length="885" mass="94777">MAAALSRSTLVVHGRLAMREGRLAAARRSCHGLQIMSFEQAAVRLAGGFARSIDDESLRATIQAVLPTTSMGELESIKALPGMIDAAADTLHKAWRAGIDLAARAADHPRIDAIARLEASVLGKLPPGMMRPVDIVAAASSRIAQAPSVLGPMEIVGLTELSPCWRPLLKGLAANVPVQWTAGPRVVPAWLADTGVAIASGVAQTPALSAICAATAYHEAIEALRWVRSLLASGVAPSEIAIATASPAEYDDHFLALRADANFDLHFVHGVRTVTTREGQATAALADIVVRGLSQPRLRRLASLCRDSAPFEALPEGWLRVLPTDAPLSTFSAWNRLLARLKREDWPDGVDHNAGLRTLAELLAKGPEAASEIGDTFLKGRALAIWRKALLTGPAASIDATLADLKQDDGLEACVSVAWMPASALAASPRRFVRLIGLNSSRWPRGIAEDRLIPDHIIRTADLDPLPVNVADRRDFQTILATTSSEVVLSRARRDGDGRLLGRSPLLAGHGVETYLRRNAVPEHAFSETDRLIARPQEFGGHPQATSAQTCWRDWRRAEITAHDGLVRADHPLILAILARTQSASSLKSLLRSPIGFVWRYAFGWKAPQSSADPLVLDALGIGDLIHMVLDRALRDLEVVGGVATANVAAIEAAVNRAAAIVAADWESQRPIPPAVIWGRTLDDARLLAGRALTYGDDRLPDARSYGEVPFGGSKSKSEAEAPWDASAPVTIPDTGFNIAGYIDRLDISGDGKRALVRDYKTGRAPRGDIRLNGGRELQRCLYAFAVKALLGDDVAISASLLYPREPVDLQLGDPEAALAEITEYLRAARTSLAGGAALQGPDTGGDYDDFAFALPAYAGATYCKRKQPAAAERLGEFTRIWEAE</sequence>
<dbReference type="Gene3D" id="3.90.320.10">
    <property type="match status" value="1"/>
</dbReference>
<keyword evidence="3" id="KW-1185">Reference proteome</keyword>
<evidence type="ECO:0000259" key="1">
    <source>
        <dbReference type="Pfam" id="PF12705"/>
    </source>
</evidence>
<reference evidence="2 3" key="1">
    <citation type="journal article" date="2015" name="Stand. Genomic Sci.">
        <title>Genomic Encyclopedia of Bacterial and Archaeal Type Strains, Phase III: the genomes of soil and plant-associated and newly described type strains.</title>
        <authorList>
            <person name="Whitman W.B."/>
            <person name="Woyke T."/>
            <person name="Klenk H.P."/>
            <person name="Zhou Y."/>
            <person name="Lilburn T.G."/>
            <person name="Beck B.J."/>
            <person name="De Vos P."/>
            <person name="Vandamme P."/>
            <person name="Eisen J.A."/>
            <person name="Garrity G."/>
            <person name="Hugenholtz P."/>
            <person name="Kyrpides N.C."/>
        </authorList>
    </citation>
    <scope>NUCLEOTIDE SEQUENCE [LARGE SCALE GENOMIC DNA]</scope>
    <source>
        <strain evidence="2 3">CGMCC 1.10948</strain>
    </source>
</reference>
<dbReference type="GO" id="GO:0004527">
    <property type="term" value="F:exonuclease activity"/>
    <property type="evidence" value="ECO:0007669"/>
    <property type="project" value="UniProtKB-KW"/>
</dbReference>